<dbReference type="EMBL" id="FRBU01000062">
    <property type="protein sequence ID" value="SHM72666.1"/>
    <property type="molecule type" value="Genomic_DNA"/>
</dbReference>
<dbReference type="Proteomes" id="UP000184260">
    <property type="component" value="Unassembled WGS sequence"/>
</dbReference>
<sequence>MVEVQVNGFVIPTQVIENPEPLKNYNLEFRILNEQKINLKEVVILAKKKAFEIVEDTVKYNVEAYRDGSERKIDDIIKKLPGITVEPNSGKIKYKGKEIETVTLEGDNLFGYNYTVGTKNINVDMVDQVQAVDHYAENALLKGIEQNDKVSLNLTLKKGRLDFSGDITSGLGLFDKGKIAHDDSATLLGITKNFKSFGTLNYNTIGKNTSPFDYSGFNLNPEELRERDINATKIIPETMFSSALGNERANINNQFFGNFNSIFKIGKQLSIKTNGYYIRDRIVRNELVENQFQINNQSFATSDYTSLIKKPEQYRGDLEIKYTMSKNSSLEYTSRIKEESITTPINILRNEMDVFSSNLTSRDILFRQRLLWTNKLSENKAIQGSFYQATNYRPQKLALSPSVFNSGNGIDTQESAFRKNYLEGAFKFFGAIKKNKYEFNLGSILDENPFSSNLISDNNQNSANRFNYVQQSIFLSTNYHFNKGKWRISPRGSIRYLLQNRNDDVTNQNDVQRNFIFEPSLSASYRISTLASLNASMGYKQLNNSEAFLFQNLILVNNRVSYSNTPSLELQKRQLYSLDYTRNDLFNQFEFIANINFQKVKGNFFSNAIITENTTIIICCDLFAMQLF</sequence>
<dbReference type="AlphaFoldDB" id="A0A1M7L3S2"/>
<organism evidence="1 2">
    <name type="scientific">Flavobacterium xanthum</name>
    <dbReference type="NCBI Taxonomy" id="69322"/>
    <lineage>
        <taxon>Bacteria</taxon>
        <taxon>Pseudomonadati</taxon>
        <taxon>Bacteroidota</taxon>
        <taxon>Flavobacteriia</taxon>
        <taxon>Flavobacteriales</taxon>
        <taxon>Flavobacteriaceae</taxon>
        <taxon>Flavobacterium</taxon>
    </lineage>
</organism>
<dbReference type="SUPFAM" id="SSF56935">
    <property type="entry name" value="Porins"/>
    <property type="match status" value="1"/>
</dbReference>
<evidence type="ECO:0000313" key="2">
    <source>
        <dbReference type="Proteomes" id="UP000184260"/>
    </source>
</evidence>
<name>A0A1M7L3S2_9FLAO</name>
<protein>
    <recommendedName>
        <fullName evidence="3">Outer membrane protein beta-barrel family protein</fullName>
    </recommendedName>
</protein>
<reference evidence="2" key="1">
    <citation type="submission" date="2016-11" db="EMBL/GenBank/DDBJ databases">
        <authorList>
            <person name="Varghese N."/>
            <person name="Submissions S."/>
        </authorList>
    </citation>
    <scope>NUCLEOTIDE SEQUENCE [LARGE SCALE GENOMIC DNA]</scope>
    <source>
        <strain evidence="2">DSM 3661</strain>
    </source>
</reference>
<gene>
    <name evidence="1" type="ORF">SAMN05443669_10621</name>
</gene>
<dbReference type="OrthoDB" id="603275at2"/>
<keyword evidence="2" id="KW-1185">Reference proteome</keyword>
<accession>A0A1M7L3S2</accession>
<proteinExistence type="predicted"/>
<dbReference type="RefSeq" id="WP_073355607.1">
    <property type="nucleotide sequence ID" value="NZ_FRBU01000062.1"/>
</dbReference>
<evidence type="ECO:0008006" key="3">
    <source>
        <dbReference type="Google" id="ProtNLM"/>
    </source>
</evidence>
<dbReference type="STRING" id="69322.SAMN05443669_10621"/>
<evidence type="ECO:0000313" key="1">
    <source>
        <dbReference type="EMBL" id="SHM72666.1"/>
    </source>
</evidence>